<dbReference type="Pfam" id="PF01370">
    <property type="entry name" value="Epimerase"/>
    <property type="match status" value="1"/>
</dbReference>
<reference evidence="5 6" key="1">
    <citation type="journal article" date="2015" name="Int. J. Syst. Evol. Microbiol.">
        <title>Aestuariivita atlantica sp. nov., isolated from deep sea sediment of the Atlantic Ocean.</title>
        <authorList>
            <person name="Li G."/>
            <person name="Lai Q."/>
            <person name="Du Y."/>
            <person name="Liu X."/>
            <person name="Sun F."/>
            <person name="Shao Z."/>
        </authorList>
    </citation>
    <scope>NUCLEOTIDE SEQUENCE [LARGE SCALE GENOMIC DNA]</scope>
    <source>
        <strain evidence="5 6">22II-S11-z3</strain>
    </source>
</reference>
<dbReference type="SUPFAM" id="SSF55347">
    <property type="entry name" value="Glyceraldehyde-3-phosphate dehydrogenase-like, C-terminal domain"/>
    <property type="match status" value="1"/>
</dbReference>
<evidence type="ECO:0000313" key="5">
    <source>
        <dbReference type="EMBL" id="KNG93536.1"/>
    </source>
</evidence>
<organism evidence="5 6">
    <name type="scientific">Pseudaestuariivita atlantica</name>
    <dbReference type="NCBI Taxonomy" id="1317121"/>
    <lineage>
        <taxon>Bacteria</taxon>
        <taxon>Pseudomonadati</taxon>
        <taxon>Pseudomonadota</taxon>
        <taxon>Alphaproteobacteria</taxon>
        <taxon>Rhodobacterales</taxon>
        <taxon>Paracoccaceae</taxon>
        <taxon>Pseudaestuariivita</taxon>
    </lineage>
</organism>
<accession>A0A0L1JP81</accession>
<dbReference type="InterPro" id="IPR001509">
    <property type="entry name" value="Epimerase_deHydtase"/>
</dbReference>
<evidence type="ECO:0000256" key="1">
    <source>
        <dbReference type="ARBA" id="ARBA00023002"/>
    </source>
</evidence>
<keyword evidence="1" id="KW-0560">Oxidoreductase</keyword>
<feature type="domain" description="Gfo/Idh/MocA-like oxidoreductase N-terminal" evidence="3">
    <location>
        <begin position="4"/>
        <end position="122"/>
    </location>
</feature>
<proteinExistence type="predicted"/>
<sequence length="700" mass="75334">MSPIRSAVIGAGYIADWHAGAIRATPGVDLVAVCDASPEAAQGFAATYGVEAFGSVEDMAASGRVDAVHITTPPQVHRDIAVECLEAGLHVLVEKPVAVSAAETADIVAASDASGKLFAAGHNFMGTPGYRRLKAALARGKIGRVAQADIRWCFPLGPLRAGPYGIWLMREPRNLLLELGPHLYGFAVDLFGEVEVLHLDISNPVDIPGDSWRPQTWRILARAGGVDVTLTLSLVETYDDRSLTLTGSGGMARYDYANDVLTFGRENAADLIVNPFLREMGAAWQHLREGGVNVVRQTASLNRKSAYGVSFRGLAEEFYAAIREGRPLDARFSGATALSVMTALDATLDRLPAELATPFVPPKASRAPKPSAVVIGGTGFIGQALTRALAASGTDVRVLSRGTRGPFADLPDQVETVAVSLRDEAALTEAMQGTQVVYNLARSLERTWEAALANDVGVSDTIARAAQAAGVERFVFTGTIASYDMSDPAVTITEDTGFAEDMTDRNMYARSKAECERRLMRMFAAGDLPLTIARPGIVVGRGGPLQHWGIGRWHGAGAVRIWGHGRNILPFVLNDDVADGLIRMGSDEASLGESFNLVGDPMWTARDYFDEIHRQLGARITVRPGNLTALFAAERVKYVLKRHALGRADALKASRRDWQSRAHFSPFDNAKPKKLLGWQPVADRAEFARIAINEANLLGF</sequence>
<gene>
    <name evidence="5" type="ORF">ATO11_09975</name>
</gene>
<dbReference type="InterPro" id="IPR055170">
    <property type="entry name" value="GFO_IDH_MocA-like_dom"/>
</dbReference>
<dbReference type="Proteomes" id="UP000036938">
    <property type="component" value="Unassembled WGS sequence"/>
</dbReference>
<protein>
    <submittedName>
        <fullName evidence="5">Oxidoreductase</fullName>
    </submittedName>
</protein>
<dbReference type="Pfam" id="PF22725">
    <property type="entry name" value="GFO_IDH_MocA_C3"/>
    <property type="match status" value="1"/>
</dbReference>
<dbReference type="EMBL" id="AQQZ01000004">
    <property type="protein sequence ID" value="KNG93536.1"/>
    <property type="molecule type" value="Genomic_DNA"/>
</dbReference>
<evidence type="ECO:0000259" key="3">
    <source>
        <dbReference type="Pfam" id="PF01408"/>
    </source>
</evidence>
<dbReference type="GO" id="GO:0000166">
    <property type="term" value="F:nucleotide binding"/>
    <property type="evidence" value="ECO:0007669"/>
    <property type="project" value="InterPro"/>
</dbReference>
<dbReference type="PANTHER" id="PTHR43818">
    <property type="entry name" value="BCDNA.GH03377"/>
    <property type="match status" value="1"/>
</dbReference>
<dbReference type="PATRIC" id="fig|1317121.7.peg.2671"/>
<evidence type="ECO:0000313" key="6">
    <source>
        <dbReference type="Proteomes" id="UP000036938"/>
    </source>
</evidence>
<dbReference type="OrthoDB" id="7798185at2"/>
<name>A0A0L1JP81_9RHOB</name>
<dbReference type="STRING" id="1317121.ATO11_09975"/>
<dbReference type="Pfam" id="PF01408">
    <property type="entry name" value="GFO_IDH_MocA"/>
    <property type="match status" value="1"/>
</dbReference>
<evidence type="ECO:0000259" key="4">
    <source>
        <dbReference type="Pfam" id="PF22725"/>
    </source>
</evidence>
<dbReference type="RefSeq" id="WP_050530722.1">
    <property type="nucleotide sequence ID" value="NZ_AQQZ01000004.1"/>
</dbReference>
<keyword evidence="6" id="KW-1185">Reference proteome</keyword>
<comment type="caution">
    <text evidence="5">The sequence shown here is derived from an EMBL/GenBank/DDBJ whole genome shotgun (WGS) entry which is preliminary data.</text>
</comment>
<dbReference type="PANTHER" id="PTHR43818:SF11">
    <property type="entry name" value="BCDNA.GH03377"/>
    <property type="match status" value="1"/>
</dbReference>
<dbReference type="Gene3D" id="3.30.360.10">
    <property type="entry name" value="Dihydrodipicolinate Reductase, domain 2"/>
    <property type="match status" value="1"/>
</dbReference>
<dbReference type="InterPro" id="IPR036291">
    <property type="entry name" value="NAD(P)-bd_dom_sf"/>
</dbReference>
<feature type="domain" description="NAD-dependent epimerase/dehydratase" evidence="2">
    <location>
        <begin position="373"/>
        <end position="596"/>
    </location>
</feature>
<evidence type="ECO:0000259" key="2">
    <source>
        <dbReference type="Pfam" id="PF01370"/>
    </source>
</evidence>
<dbReference type="InterPro" id="IPR050463">
    <property type="entry name" value="Gfo/Idh/MocA_oxidrdct_glycsds"/>
</dbReference>
<dbReference type="InterPro" id="IPR000683">
    <property type="entry name" value="Gfo/Idh/MocA-like_OxRdtase_N"/>
</dbReference>
<dbReference type="SUPFAM" id="SSF51735">
    <property type="entry name" value="NAD(P)-binding Rossmann-fold domains"/>
    <property type="match status" value="2"/>
</dbReference>
<feature type="domain" description="GFO/IDH/MocA-like oxidoreductase" evidence="4">
    <location>
        <begin position="130"/>
        <end position="252"/>
    </location>
</feature>
<dbReference type="GO" id="GO:0016491">
    <property type="term" value="F:oxidoreductase activity"/>
    <property type="evidence" value="ECO:0007669"/>
    <property type="project" value="UniProtKB-KW"/>
</dbReference>
<dbReference type="Gene3D" id="3.40.50.720">
    <property type="entry name" value="NAD(P)-binding Rossmann-like Domain"/>
    <property type="match status" value="2"/>
</dbReference>
<dbReference type="AlphaFoldDB" id="A0A0L1JP81"/>